<organism evidence="2 3">
    <name type="scientific">Arabidopsis thaliana x Arabidopsis arenosa</name>
    <dbReference type="NCBI Taxonomy" id="1240361"/>
    <lineage>
        <taxon>Eukaryota</taxon>
        <taxon>Viridiplantae</taxon>
        <taxon>Streptophyta</taxon>
        <taxon>Embryophyta</taxon>
        <taxon>Tracheophyta</taxon>
        <taxon>Spermatophyta</taxon>
        <taxon>Magnoliopsida</taxon>
        <taxon>eudicotyledons</taxon>
        <taxon>Gunneridae</taxon>
        <taxon>Pentapetalae</taxon>
        <taxon>rosids</taxon>
        <taxon>malvids</taxon>
        <taxon>Brassicales</taxon>
        <taxon>Brassicaceae</taxon>
        <taxon>Camelineae</taxon>
        <taxon>Arabidopsis</taxon>
    </lineage>
</organism>
<accession>A0A8T1Z4F8</accession>
<name>A0A8T1Z4F8_9BRAS</name>
<evidence type="ECO:0000313" key="2">
    <source>
        <dbReference type="EMBL" id="KAG7553108.1"/>
    </source>
</evidence>
<feature type="region of interest" description="Disordered" evidence="1">
    <location>
        <begin position="59"/>
        <end position="108"/>
    </location>
</feature>
<proteinExistence type="predicted"/>
<evidence type="ECO:0000313" key="3">
    <source>
        <dbReference type="Proteomes" id="UP000694240"/>
    </source>
</evidence>
<dbReference type="EMBL" id="JAEFBK010000011">
    <property type="protein sequence ID" value="KAG7553108.1"/>
    <property type="molecule type" value="Genomic_DNA"/>
</dbReference>
<feature type="compositionally biased region" description="Polar residues" evidence="1">
    <location>
        <begin position="63"/>
        <end position="82"/>
    </location>
</feature>
<feature type="compositionally biased region" description="Basic and acidic residues" evidence="1">
    <location>
        <begin position="83"/>
        <end position="108"/>
    </location>
</feature>
<gene>
    <name evidence="2" type="ORF">ISN45_Aa06g036710</name>
</gene>
<reference evidence="2 3" key="1">
    <citation type="submission" date="2020-12" db="EMBL/GenBank/DDBJ databases">
        <title>Concerted genomic and epigenomic changes stabilize Arabidopsis allopolyploids.</title>
        <authorList>
            <person name="Chen Z."/>
        </authorList>
    </citation>
    <scope>NUCLEOTIDE SEQUENCE [LARGE SCALE GENOMIC DNA]</scope>
    <source>
        <strain evidence="2">Allo738</strain>
        <tissue evidence="2">Leaf</tissue>
    </source>
</reference>
<dbReference type="AlphaFoldDB" id="A0A8T1Z4F8"/>
<keyword evidence="3" id="KW-1185">Reference proteome</keyword>
<comment type="caution">
    <text evidence="2">The sequence shown here is derived from an EMBL/GenBank/DDBJ whole genome shotgun (WGS) entry which is preliminary data.</text>
</comment>
<sequence>MAEPEPRDDPEYMKNFPDGFLYYDITNTCFLKEDRDSNLEEESTKINPELCDDVFARKPQVKDSASCSAINEATKKTYASSSRNRDTSESGEIRRVGDKEDDRKESDDECDLYKRFHEIESNSQEQTVDQHRLQVIETKPANSLQMQHHGALITQIRIEIVLSLKCLK</sequence>
<protein>
    <submittedName>
        <fullName evidence="2">Uncharacterized protein</fullName>
    </submittedName>
</protein>
<dbReference type="Proteomes" id="UP000694240">
    <property type="component" value="Chromosome 11"/>
</dbReference>
<evidence type="ECO:0000256" key="1">
    <source>
        <dbReference type="SAM" id="MobiDB-lite"/>
    </source>
</evidence>